<protein>
    <submittedName>
        <fullName evidence="2">Uncharacterized protein</fullName>
    </submittedName>
</protein>
<evidence type="ECO:0000256" key="1">
    <source>
        <dbReference type="SAM" id="SignalP"/>
    </source>
</evidence>
<dbReference type="EMBL" id="BBMM01000002">
    <property type="protein sequence ID" value="GAK99593.1"/>
    <property type="molecule type" value="Genomic_DNA"/>
</dbReference>
<reference evidence="2 3" key="1">
    <citation type="journal article" date="2014" name="Genome Announc.">
        <title>Draft Genome Sequences of Marine Flavobacterium Nonlabens Strains NR17, NR24, NR27, NR32, NR33, and Ara13.</title>
        <authorList>
            <person name="Nakanishi M."/>
            <person name="Meirelles P."/>
            <person name="Suzuki R."/>
            <person name="Takatani N."/>
            <person name="Mino S."/>
            <person name="Suda W."/>
            <person name="Oshima K."/>
            <person name="Hattori M."/>
            <person name="Ohkuma M."/>
            <person name="Hosokawa M."/>
            <person name="Miyashita K."/>
            <person name="Thompson F.L."/>
            <person name="Niwa A."/>
            <person name="Sawabe T."/>
            <person name="Sawabe T."/>
        </authorList>
    </citation>
    <scope>NUCLEOTIDE SEQUENCE [LARGE SCALE GENOMIC DNA]</scope>
    <source>
        <strain evidence="3">JCM19314</strain>
    </source>
</reference>
<dbReference type="AlphaFoldDB" id="A0A090QCU8"/>
<evidence type="ECO:0000313" key="3">
    <source>
        <dbReference type="Proteomes" id="UP000029226"/>
    </source>
</evidence>
<name>A0A090QCU8_NONUL</name>
<feature type="signal peptide" evidence="1">
    <location>
        <begin position="1"/>
        <end position="18"/>
    </location>
</feature>
<feature type="chain" id="PRO_5001862919" evidence="1">
    <location>
        <begin position="19"/>
        <end position="433"/>
    </location>
</feature>
<proteinExistence type="predicted"/>
<evidence type="ECO:0000313" key="2">
    <source>
        <dbReference type="EMBL" id="GAK99593.1"/>
    </source>
</evidence>
<comment type="caution">
    <text evidence="2">The sequence shown here is derived from an EMBL/GenBank/DDBJ whole genome shotgun (WGS) entry which is preliminary data.</text>
</comment>
<organism evidence="2 3">
    <name type="scientific">Nonlabens ulvanivorans</name>
    <name type="common">Persicivirga ulvanivorans</name>
    <dbReference type="NCBI Taxonomy" id="906888"/>
    <lineage>
        <taxon>Bacteria</taxon>
        <taxon>Pseudomonadati</taxon>
        <taxon>Bacteroidota</taxon>
        <taxon>Flavobacteriia</taxon>
        <taxon>Flavobacteriales</taxon>
        <taxon>Flavobacteriaceae</taxon>
        <taxon>Nonlabens</taxon>
    </lineage>
</organism>
<dbReference type="Proteomes" id="UP000029226">
    <property type="component" value="Unassembled WGS sequence"/>
</dbReference>
<accession>A0A090QCU8</accession>
<sequence>MKNVLFVLLILFCSQSIGQVGINTDTPAPDAALDIEGTDKGILIPRLDLSDLSTIAPVTGGATESLLVYNTNTTTGKGFYFWSGVEWVPVGKGLYWEKDGNTGTTPGTSTGENYLGTKDAQDLVIATNSTEVMRVTSNGQVLASNAGSAAAPTFSFHSDSDTGIYSEGTDKLNVSAAGNNMVEFDGGSNPQTILNPTNSDVDTRIASQGESHMLFVDAGTDRVGIANSNPQATLHVGGTTSTIRIDALNSTNNVNNKGSVSTPVFVDANGELSIQGSNVITQLVEDNTAFLSTPVIVDNTSSGRTITELYATTVTLTRDALIEVVYQAGVTITDTSNAFIYDGRPRIYRIFVEIDGRKVAYKGDAYTSRSTTGTTIVNGPFYLNGNGYVQLPGSTTGTTHEIKVFAEVYGNTASTRCSYGGNGDDIFQVLVRY</sequence>
<keyword evidence="1" id="KW-0732">Signal</keyword>
<gene>
    <name evidence="2" type="ORF">JCM19314_3638</name>
</gene>